<keyword evidence="4" id="KW-1185">Reference proteome</keyword>
<keyword evidence="2" id="KW-1133">Transmembrane helix</keyword>
<organism evidence="3 4">
    <name type="scientific">Lasiosphaeria ovina</name>
    <dbReference type="NCBI Taxonomy" id="92902"/>
    <lineage>
        <taxon>Eukaryota</taxon>
        <taxon>Fungi</taxon>
        <taxon>Dikarya</taxon>
        <taxon>Ascomycota</taxon>
        <taxon>Pezizomycotina</taxon>
        <taxon>Sordariomycetes</taxon>
        <taxon>Sordariomycetidae</taxon>
        <taxon>Sordariales</taxon>
        <taxon>Lasiosphaeriaceae</taxon>
        <taxon>Lasiosphaeria</taxon>
    </lineage>
</organism>
<gene>
    <name evidence="3" type="ORF">B0T24DRAFT_589550</name>
</gene>
<keyword evidence="2" id="KW-0812">Transmembrane</keyword>
<name>A0AAE0ND21_9PEZI</name>
<dbReference type="Pfam" id="PF14610">
    <property type="entry name" value="Psg1"/>
    <property type="match status" value="1"/>
</dbReference>
<comment type="caution">
    <text evidence="3">The sequence shown here is derived from an EMBL/GenBank/DDBJ whole genome shotgun (WGS) entry which is preliminary data.</text>
</comment>
<evidence type="ECO:0000256" key="2">
    <source>
        <dbReference type="SAM" id="Phobius"/>
    </source>
</evidence>
<accession>A0AAE0ND21</accession>
<dbReference type="AlphaFoldDB" id="A0AAE0ND21"/>
<reference evidence="3" key="1">
    <citation type="journal article" date="2023" name="Mol. Phylogenet. Evol.">
        <title>Genome-scale phylogeny and comparative genomics of the fungal order Sordariales.</title>
        <authorList>
            <person name="Hensen N."/>
            <person name="Bonometti L."/>
            <person name="Westerberg I."/>
            <person name="Brannstrom I.O."/>
            <person name="Guillou S."/>
            <person name="Cros-Aarteil S."/>
            <person name="Calhoun S."/>
            <person name="Haridas S."/>
            <person name="Kuo A."/>
            <person name="Mondo S."/>
            <person name="Pangilinan J."/>
            <person name="Riley R."/>
            <person name="LaButti K."/>
            <person name="Andreopoulos B."/>
            <person name="Lipzen A."/>
            <person name="Chen C."/>
            <person name="Yan M."/>
            <person name="Daum C."/>
            <person name="Ng V."/>
            <person name="Clum A."/>
            <person name="Steindorff A."/>
            <person name="Ohm R.A."/>
            <person name="Martin F."/>
            <person name="Silar P."/>
            <person name="Natvig D.O."/>
            <person name="Lalanne C."/>
            <person name="Gautier V."/>
            <person name="Ament-Velasquez S.L."/>
            <person name="Kruys A."/>
            <person name="Hutchinson M.I."/>
            <person name="Powell A.J."/>
            <person name="Barry K."/>
            <person name="Miller A.N."/>
            <person name="Grigoriev I.V."/>
            <person name="Debuchy R."/>
            <person name="Gladieux P."/>
            <person name="Hiltunen Thoren M."/>
            <person name="Johannesson H."/>
        </authorList>
    </citation>
    <scope>NUCLEOTIDE SEQUENCE</scope>
    <source>
        <strain evidence="3">CBS 958.72</strain>
    </source>
</reference>
<feature type="region of interest" description="Disordered" evidence="1">
    <location>
        <begin position="112"/>
        <end position="143"/>
    </location>
</feature>
<protein>
    <submittedName>
        <fullName evidence="3">Uncharacterized protein</fullName>
    </submittedName>
</protein>
<keyword evidence="2" id="KW-0472">Membrane</keyword>
<proteinExistence type="predicted"/>
<evidence type="ECO:0000313" key="3">
    <source>
        <dbReference type="EMBL" id="KAK3378943.1"/>
    </source>
</evidence>
<dbReference type="EMBL" id="JAULSN010000002">
    <property type="protein sequence ID" value="KAK3378943.1"/>
    <property type="molecule type" value="Genomic_DNA"/>
</dbReference>
<reference evidence="3" key="2">
    <citation type="submission" date="2023-06" db="EMBL/GenBank/DDBJ databases">
        <authorList>
            <consortium name="Lawrence Berkeley National Laboratory"/>
            <person name="Haridas S."/>
            <person name="Hensen N."/>
            <person name="Bonometti L."/>
            <person name="Westerberg I."/>
            <person name="Brannstrom I.O."/>
            <person name="Guillou S."/>
            <person name="Cros-Aarteil S."/>
            <person name="Calhoun S."/>
            <person name="Kuo A."/>
            <person name="Mondo S."/>
            <person name="Pangilinan J."/>
            <person name="Riley R."/>
            <person name="Labutti K."/>
            <person name="Andreopoulos B."/>
            <person name="Lipzen A."/>
            <person name="Chen C."/>
            <person name="Yanf M."/>
            <person name="Daum C."/>
            <person name="Ng V."/>
            <person name="Clum A."/>
            <person name="Steindorff A."/>
            <person name="Ohm R."/>
            <person name="Martin F."/>
            <person name="Silar P."/>
            <person name="Natvig D."/>
            <person name="Lalanne C."/>
            <person name="Gautier V."/>
            <person name="Ament-Velasquez S.L."/>
            <person name="Kruys A."/>
            <person name="Hutchinson M.I."/>
            <person name="Powell A.J."/>
            <person name="Barry K."/>
            <person name="Miller A.N."/>
            <person name="Grigoriev I.V."/>
            <person name="Debuchy R."/>
            <person name="Gladieux P."/>
            <person name="Thoren M.H."/>
            <person name="Johannesson H."/>
        </authorList>
    </citation>
    <scope>NUCLEOTIDE SEQUENCE</scope>
    <source>
        <strain evidence="3">CBS 958.72</strain>
    </source>
</reference>
<evidence type="ECO:0000256" key="1">
    <source>
        <dbReference type="SAM" id="MobiDB-lite"/>
    </source>
</evidence>
<dbReference type="InterPro" id="IPR028000">
    <property type="entry name" value="Pma1"/>
</dbReference>
<feature type="transmembrane region" description="Helical" evidence="2">
    <location>
        <begin position="163"/>
        <end position="185"/>
    </location>
</feature>
<evidence type="ECO:0000313" key="4">
    <source>
        <dbReference type="Proteomes" id="UP001287356"/>
    </source>
</evidence>
<dbReference type="Proteomes" id="UP001287356">
    <property type="component" value="Unassembled WGS sequence"/>
</dbReference>
<sequence length="258" mass="27596">MCENADAGNGPFCSPKDGAQIQVGKTIDVIWNPAFFNSSFNNVAMIQVQADFLTRPDDGNKGGADGFTSRMLDASSGRFAWTVLAEYLGSTRAGAARPAQLFISQPAINVANTGGDGDGNDDSGRNGDGGMPMDGSSQTRIPGPRVQLIGPSSGGGGSMLNPLIIALPIALGVLALGLLVAFLVFRRRNPGRMGQLFSCGRKRDGYGERKSRTQRLRGLEIRMVDNNASTRMGTIPALGNADRNIFREEVRRQDYVRR</sequence>